<name>A0A381PPX8_9ZZZZ</name>
<dbReference type="SUPFAM" id="SSF51206">
    <property type="entry name" value="cAMP-binding domain-like"/>
    <property type="match status" value="1"/>
</dbReference>
<dbReference type="CDD" id="cd00038">
    <property type="entry name" value="CAP_ED"/>
    <property type="match status" value="1"/>
</dbReference>
<dbReference type="InterPro" id="IPR000595">
    <property type="entry name" value="cNMP-bd_dom"/>
</dbReference>
<feature type="domain" description="Cyclic nucleotide-binding" evidence="1">
    <location>
        <begin position="13"/>
        <end position="162"/>
    </location>
</feature>
<organism evidence="2">
    <name type="scientific">marine metagenome</name>
    <dbReference type="NCBI Taxonomy" id="408172"/>
    <lineage>
        <taxon>unclassified sequences</taxon>
        <taxon>metagenomes</taxon>
        <taxon>ecological metagenomes</taxon>
    </lineage>
</organism>
<dbReference type="InterPro" id="IPR014710">
    <property type="entry name" value="RmlC-like_jellyroll"/>
</dbReference>
<sequence>MNPSPEQIKKINHFSKLPIDMCAKIAAVVEIDNCPVKEELLTEGETGDTMVLVFQGQVEVSKSMMVKAASGFTTSRKSIIRLETTDPPPAEDPISEATVAVVQLPAFGIGEFSLVLDDAIRTAHVVATTPVQYGILKLDEFSKIVEENPAIGGPVYFEVAKAAVNNLATASQDISNLTQAFFFSLTR</sequence>
<dbReference type="EMBL" id="UINC01001051">
    <property type="protein sequence ID" value="SUZ69086.1"/>
    <property type="molecule type" value="Genomic_DNA"/>
</dbReference>
<accession>A0A381PPX8</accession>
<dbReference type="AlphaFoldDB" id="A0A381PPX8"/>
<dbReference type="PROSITE" id="PS50042">
    <property type="entry name" value="CNMP_BINDING_3"/>
    <property type="match status" value="1"/>
</dbReference>
<reference evidence="2" key="1">
    <citation type="submission" date="2018-05" db="EMBL/GenBank/DDBJ databases">
        <authorList>
            <person name="Lanie J.A."/>
            <person name="Ng W.-L."/>
            <person name="Kazmierczak K.M."/>
            <person name="Andrzejewski T.M."/>
            <person name="Davidsen T.M."/>
            <person name="Wayne K.J."/>
            <person name="Tettelin H."/>
            <person name="Glass J.I."/>
            <person name="Rusch D."/>
            <person name="Podicherti R."/>
            <person name="Tsui H.-C.T."/>
            <person name="Winkler M.E."/>
        </authorList>
    </citation>
    <scope>NUCLEOTIDE SEQUENCE</scope>
</reference>
<gene>
    <name evidence="2" type="ORF">METZ01_LOCUS21940</name>
</gene>
<evidence type="ECO:0000259" key="1">
    <source>
        <dbReference type="PROSITE" id="PS50042"/>
    </source>
</evidence>
<protein>
    <recommendedName>
        <fullName evidence="1">Cyclic nucleotide-binding domain-containing protein</fullName>
    </recommendedName>
</protein>
<evidence type="ECO:0000313" key="2">
    <source>
        <dbReference type="EMBL" id="SUZ69086.1"/>
    </source>
</evidence>
<proteinExistence type="predicted"/>
<dbReference type="Gene3D" id="2.60.120.10">
    <property type="entry name" value="Jelly Rolls"/>
    <property type="match status" value="1"/>
</dbReference>
<dbReference type="InterPro" id="IPR018490">
    <property type="entry name" value="cNMP-bd_dom_sf"/>
</dbReference>